<dbReference type="Gramene" id="KJB68897">
    <property type="protein sequence ID" value="KJB68897"/>
    <property type="gene ID" value="B456_011G153000"/>
</dbReference>
<feature type="region of interest" description="Disordered" evidence="1">
    <location>
        <begin position="92"/>
        <end position="111"/>
    </location>
</feature>
<proteinExistence type="predicted"/>
<accession>A0A0D2REE0</accession>
<dbReference type="Proteomes" id="UP000032304">
    <property type="component" value="Chromosome 11"/>
</dbReference>
<keyword evidence="3" id="KW-1185">Reference proteome</keyword>
<dbReference type="GO" id="GO:0006260">
    <property type="term" value="P:DNA replication"/>
    <property type="evidence" value="ECO:0007669"/>
    <property type="project" value="InterPro"/>
</dbReference>
<evidence type="ECO:0000313" key="2">
    <source>
        <dbReference type="EMBL" id="KJB68897.1"/>
    </source>
</evidence>
<dbReference type="PANTHER" id="PTHR14052:SF0">
    <property type="entry name" value="ORIGIN RECOGNITION COMPLEX SUBUNIT 2"/>
    <property type="match status" value="1"/>
</dbReference>
<dbReference type="InterPro" id="IPR007220">
    <property type="entry name" value="ORC2"/>
</dbReference>
<evidence type="ECO:0000313" key="3">
    <source>
        <dbReference type="Proteomes" id="UP000032304"/>
    </source>
</evidence>
<dbReference type="GO" id="GO:0003688">
    <property type="term" value="F:DNA replication origin binding"/>
    <property type="evidence" value="ECO:0007669"/>
    <property type="project" value="TreeGrafter"/>
</dbReference>
<dbReference type="AlphaFoldDB" id="A0A0D2REE0"/>
<organism evidence="2 3">
    <name type="scientific">Gossypium raimondii</name>
    <name type="common">Peruvian cotton</name>
    <name type="synonym">Gossypium klotzschianum subsp. raimondii</name>
    <dbReference type="NCBI Taxonomy" id="29730"/>
    <lineage>
        <taxon>Eukaryota</taxon>
        <taxon>Viridiplantae</taxon>
        <taxon>Streptophyta</taxon>
        <taxon>Embryophyta</taxon>
        <taxon>Tracheophyta</taxon>
        <taxon>Spermatophyta</taxon>
        <taxon>Magnoliopsida</taxon>
        <taxon>eudicotyledons</taxon>
        <taxon>Gunneridae</taxon>
        <taxon>Pentapetalae</taxon>
        <taxon>rosids</taxon>
        <taxon>malvids</taxon>
        <taxon>Malvales</taxon>
        <taxon>Malvaceae</taxon>
        <taxon>Malvoideae</taxon>
        <taxon>Gossypium</taxon>
    </lineage>
</organism>
<dbReference type="PANTHER" id="PTHR14052">
    <property type="entry name" value="ORIGIN RECOGNITION COMPLEX SUBUNIT 2"/>
    <property type="match status" value="1"/>
</dbReference>
<dbReference type="EMBL" id="CM001750">
    <property type="protein sequence ID" value="KJB68897.1"/>
    <property type="molecule type" value="Genomic_DNA"/>
</dbReference>
<protein>
    <submittedName>
        <fullName evidence="2">Uncharacterized protein</fullName>
    </submittedName>
</protein>
<gene>
    <name evidence="2" type="ORF">B456_011G153000</name>
</gene>
<name>A0A0D2REE0_GOSRA</name>
<dbReference type="GO" id="GO:0005664">
    <property type="term" value="C:nuclear origin of replication recognition complex"/>
    <property type="evidence" value="ECO:0007669"/>
    <property type="project" value="TreeGrafter"/>
</dbReference>
<sequence length="142" mass="16383">MDFNTAKEEEFGFSGNYFLANEMGSSGKKSARKLSDINVVDEQSLTPNGQSVFRILAEYQLSHPNDEGMAIDNLYSIPRERFLVSSQQHELPCKDGLRPSKNRKGKTSDGELKFQQRVTEAHRSHKNFRGLRLVLRWRFIYL</sequence>
<reference evidence="2 3" key="1">
    <citation type="journal article" date="2012" name="Nature">
        <title>Repeated polyploidization of Gossypium genomes and the evolution of spinnable cotton fibres.</title>
        <authorList>
            <person name="Paterson A.H."/>
            <person name="Wendel J.F."/>
            <person name="Gundlach H."/>
            <person name="Guo H."/>
            <person name="Jenkins J."/>
            <person name="Jin D."/>
            <person name="Llewellyn D."/>
            <person name="Showmaker K.C."/>
            <person name="Shu S."/>
            <person name="Udall J."/>
            <person name="Yoo M.J."/>
            <person name="Byers R."/>
            <person name="Chen W."/>
            <person name="Doron-Faigenboim A."/>
            <person name="Duke M.V."/>
            <person name="Gong L."/>
            <person name="Grimwood J."/>
            <person name="Grover C."/>
            <person name="Grupp K."/>
            <person name="Hu G."/>
            <person name="Lee T.H."/>
            <person name="Li J."/>
            <person name="Lin L."/>
            <person name="Liu T."/>
            <person name="Marler B.S."/>
            <person name="Page J.T."/>
            <person name="Roberts A.W."/>
            <person name="Romanel E."/>
            <person name="Sanders W.S."/>
            <person name="Szadkowski E."/>
            <person name="Tan X."/>
            <person name="Tang H."/>
            <person name="Xu C."/>
            <person name="Wang J."/>
            <person name="Wang Z."/>
            <person name="Zhang D."/>
            <person name="Zhang L."/>
            <person name="Ashrafi H."/>
            <person name="Bedon F."/>
            <person name="Bowers J.E."/>
            <person name="Brubaker C.L."/>
            <person name="Chee P.W."/>
            <person name="Das S."/>
            <person name="Gingle A.R."/>
            <person name="Haigler C.H."/>
            <person name="Harker D."/>
            <person name="Hoffmann L.V."/>
            <person name="Hovav R."/>
            <person name="Jones D.C."/>
            <person name="Lemke C."/>
            <person name="Mansoor S."/>
            <person name="ur Rahman M."/>
            <person name="Rainville L.N."/>
            <person name="Rambani A."/>
            <person name="Reddy U.K."/>
            <person name="Rong J.K."/>
            <person name="Saranga Y."/>
            <person name="Scheffler B.E."/>
            <person name="Scheffler J.A."/>
            <person name="Stelly D.M."/>
            <person name="Triplett B.A."/>
            <person name="Van Deynze A."/>
            <person name="Vaslin M.F."/>
            <person name="Waghmare V.N."/>
            <person name="Walford S.A."/>
            <person name="Wright R.J."/>
            <person name="Zaki E.A."/>
            <person name="Zhang T."/>
            <person name="Dennis E.S."/>
            <person name="Mayer K.F."/>
            <person name="Peterson D.G."/>
            <person name="Rokhsar D.S."/>
            <person name="Wang X."/>
            <person name="Schmutz J."/>
        </authorList>
    </citation>
    <scope>NUCLEOTIDE SEQUENCE [LARGE SCALE GENOMIC DNA]</scope>
</reference>
<evidence type="ECO:0000256" key="1">
    <source>
        <dbReference type="SAM" id="MobiDB-lite"/>
    </source>
</evidence>